<protein>
    <submittedName>
        <fullName evidence="6">Transcriptional regulator, TetR family</fullName>
    </submittedName>
</protein>
<dbReference type="InterPro" id="IPR049445">
    <property type="entry name" value="TetR_SbtR-like_C"/>
</dbReference>
<dbReference type="Pfam" id="PF21597">
    <property type="entry name" value="TetR_C_43"/>
    <property type="match status" value="1"/>
</dbReference>
<dbReference type="SUPFAM" id="SSF46689">
    <property type="entry name" value="Homeodomain-like"/>
    <property type="match status" value="1"/>
</dbReference>
<organism evidence="6 7">
    <name type="scientific">Streptomyces malaysiensis</name>
    <dbReference type="NCBI Taxonomy" id="92644"/>
    <lineage>
        <taxon>Bacteria</taxon>
        <taxon>Bacillati</taxon>
        <taxon>Actinomycetota</taxon>
        <taxon>Actinomycetes</taxon>
        <taxon>Kitasatosporales</taxon>
        <taxon>Streptomycetaceae</taxon>
        <taxon>Streptomyces</taxon>
        <taxon>Streptomyces violaceusniger group</taxon>
    </lineage>
</organism>
<evidence type="ECO:0000259" key="5">
    <source>
        <dbReference type="PROSITE" id="PS50977"/>
    </source>
</evidence>
<dbReference type="InterPro" id="IPR036271">
    <property type="entry name" value="Tet_transcr_reg_TetR-rel_C_sf"/>
</dbReference>
<keyword evidence="3" id="KW-0804">Transcription</keyword>
<sequence length="208" mass="22789">MPTPPTDPSPAGRKRADVRRNEQALLDAAAAVFVRAGVHAPVREIAAESGLGMGTIYRHFPTRADLVVAVFKHQVDALATTPKDPADPTDPATEPPYQALRTWVHRFADFLVTKHGLAEAMHSDQAGFENLHNEFVERLLPVLDRRLTASAAAGSTRPDVRAYDLMLAIGNLCIGVEAFPDYRARQMIDLLLAGLTRTDPATQEHEEH</sequence>
<dbReference type="Pfam" id="PF00440">
    <property type="entry name" value="TetR_N"/>
    <property type="match status" value="1"/>
</dbReference>
<proteinExistence type="predicted"/>
<dbReference type="Proteomes" id="UP000536624">
    <property type="component" value="Unassembled WGS sequence"/>
</dbReference>
<comment type="caution">
    <text evidence="6">The sequence shown here is derived from an EMBL/GenBank/DDBJ whole genome shotgun (WGS) entry which is preliminary data.</text>
</comment>
<keyword evidence="2 4" id="KW-0238">DNA-binding</keyword>
<keyword evidence="1" id="KW-0805">Transcription regulation</keyword>
<dbReference type="PRINTS" id="PR00455">
    <property type="entry name" value="HTHTETR"/>
</dbReference>
<dbReference type="EMBL" id="JAALLH010000002">
    <property type="protein sequence ID" value="NIY69458.1"/>
    <property type="molecule type" value="Genomic_DNA"/>
</dbReference>
<evidence type="ECO:0000256" key="4">
    <source>
        <dbReference type="PROSITE-ProRule" id="PRU00335"/>
    </source>
</evidence>
<dbReference type="InterPro" id="IPR050109">
    <property type="entry name" value="HTH-type_TetR-like_transc_reg"/>
</dbReference>
<reference evidence="6 7" key="1">
    <citation type="submission" date="2020-02" db="EMBL/GenBank/DDBJ databases">
        <title>Streptomyces malaysiensis DSM14702 (JHCC583434, PFL_A843) Genome sequencing and assembly.</title>
        <authorList>
            <person name="Samborskyy M."/>
        </authorList>
    </citation>
    <scope>NUCLEOTIDE SEQUENCE [LARGE SCALE GENOMIC DNA]</scope>
    <source>
        <strain evidence="6 7">DSM 14702</strain>
    </source>
</reference>
<dbReference type="PANTHER" id="PTHR30055:SF234">
    <property type="entry name" value="HTH-TYPE TRANSCRIPTIONAL REGULATOR BETI"/>
    <property type="match status" value="1"/>
</dbReference>
<dbReference type="GO" id="GO:0000976">
    <property type="term" value="F:transcription cis-regulatory region binding"/>
    <property type="evidence" value="ECO:0007669"/>
    <property type="project" value="TreeGrafter"/>
</dbReference>
<gene>
    <name evidence="6" type="ORF">SMALB_7582</name>
</gene>
<evidence type="ECO:0000313" key="6">
    <source>
        <dbReference type="EMBL" id="NIY69458.1"/>
    </source>
</evidence>
<dbReference type="RefSeq" id="WP_167504681.1">
    <property type="nucleotide sequence ID" value="NZ_JAALLH010000002.1"/>
</dbReference>
<dbReference type="InterPro" id="IPR009057">
    <property type="entry name" value="Homeodomain-like_sf"/>
</dbReference>
<evidence type="ECO:0000256" key="2">
    <source>
        <dbReference type="ARBA" id="ARBA00023125"/>
    </source>
</evidence>
<dbReference type="PROSITE" id="PS50977">
    <property type="entry name" value="HTH_TETR_2"/>
    <property type="match status" value="1"/>
</dbReference>
<evidence type="ECO:0000313" key="7">
    <source>
        <dbReference type="Proteomes" id="UP000536624"/>
    </source>
</evidence>
<dbReference type="GO" id="GO:0003700">
    <property type="term" value="F:DNA-binding transcription factor activity"/>
    <property type="evidence" value="ECO:0007669"/>
    <property type="project" value="TreeGrafter"/>
</dbReference>
<dbReference type="InterPro" id="IPR001647">
    <property type="entry name" value="HTH_TetR"/>
</dbReference>
<dbReference type="AlphaFoldDB" id="A0A7X6B0T7"/>
<dbReference type="PANTHER" id="PTHR30055">
    <property type="entry name" value="HTH-TYPE TRANSCRIPTIONAL REGULATOR RUTR"/>
    <property type="match status" value="1"/>
</dbReference>
<dbReference type="Gene3D" id="1.10.357.10">
    <property type="entry name" value="Tetracycline Repressor, domain 2"/>
    <property type="match status" value="1"/>
</dbReference>
<accession>A0A7X6B0T7</accession>
<feature type="DNA-binding region" description="H-T-H motif" evidence="4">
    <location>
        <begin position="41"/>
        <end position="60"/>
    </location>
</feature>
<evidence type="ECO:0000256" key="3">
    <source>
        <dbReference type="ARBA" id="ARBA00023163"/>
    </source>
</evidence>
<evidence type="ECO:0000256" key="1">
    <source>
        <dbReference type="ARBA" id="ARBA00023015"/>
    </source>
</evidence>
<name>A0A7X6B0T7_STRMQ</name>
<dbReference type="SUPFAM" id="SSF48498">
    <property type="entry name" value="Tetracyclin repressor-like, C-terminal domain"/>
    <property type="match status" value="1"/>
</dbReference>
<feature type="domain" description="HTH tetR-type" evidence="5">
    <location>
        <begin position="19"/>
        <end position="78"/>
    </location>
</feature>